<name>A0AA36HU26_9DINO</name>
<dbReference type="SUPFAM" id="SSF52540">
    <property type="entry name" value="P-loop containing nucleoside triphosphate hydrolases"/>
    <property type="match status" value="1"/>
</dbReference>
<evidence type="ECO:0000313" key="11">
    <source>
        <dbReference type="Proteomes" id="UP001178507"/>
    </source>
</evidence>
<evidence type="ECO:0000256" key="1">
    <source>
        <dbReference type="ARBA" id="ARBA00007249"/>
    </source>
</evidence>
<feature type="domain" description="Tr-type G" evidence="7">
    <location>
        <begin position="4"/>
        <end position="100"/>
    </location>
</feature>
<dbReference type="InterPro" id="IPR050100">
    <property type="entry name" value="TRAFAC_GTPase_members"/>
</dbReference>
<keyword evidence="3" id="KW-0251">Elongation factor</keyword>
<feature type="chain" id="PRO_5041232650" description="Elongation factor 1-alpha" evidence="6">
    <location>
        <begin position="20"/>
        <end position="340"/>
    </location>
</feature>
<evidence type="ECO:0000259" key="7">
    <source>
        <dbReference type="Pfam" id="PF00009"/>
    </source>
</evidence>
<dbReference type="Gene3D" id="2.40.30.10">
    <property type="entry name" value="Translation factors"/>
    <property type="match status" value="2"/>
</dbReference>
<dbReference type="InterPro" id="IPR004161">
    <property type="entry name" value="EFTu-like_2"/>
</dbReference>
<dbReference type="InterPro" id="IPR009000">
    <property type="entry name" value="Transl_B-barrel_sf"/>
</dbReference>
<comment type="similarity">
    <text evidence="1">Belongs to the TRAFAC class translation factor GTPase superfamily. Classic translation factor GTPase family. EF-Tu/EF-1A subfamily.</text>
</comment>
<keyword evidence="6" id="KW-0732">Signal</keyword>
<feature type="domain" description="Translation elongation factor EFTu-like" evidence="8">
    <location>
        <begin position="146"/>
        <end position="212"/>
    </location>
</feature>
<sequence>FLSAASLADVAVLVVSAAAGEWELAAESGRVKELALDSFTMGIKNVVVWVTKMDDFTVQFSQSRYDEIKKAVPAFLKDVGYKLKDVPVVPIAGLSGQNLNAKSTEMPWYAGHSALESLDALGEMNRPAEKPLRLPVLKVHDQPEAGPVVIGRVETGTIRPGIKVIFAPGGLVAEVKSVHKAGVKASDAREGEVVSVSLSGVEASELRKGMVISGSTDPASDAETFLAQVVVFEHPGQIRAGYCPAIAVHTTQVPCEFEELLSRVDRKTGKDAEAKPASARSGEVVTVKMRPRALVCVETFSSYPPLGRFAIRDHGRTIGVGVIKEVSKKAVPKRSESFDE</sequence>
<evidence type="ECO:0000313" key="10">
    <source>
        <dbReference type="EMBL" id="CAJ1374469.1"/>
    </source>
</evidence>
<accession>A0AA36HU26</accession>
<dbReference type="Gene3D" id="3.40.50.300">
    <property type="entry name" value="P-loop containing nucleotide triphosphate hydrolases"/>
    <property type="match status" value="1"/>
</dbReference>
<keyword evidence="11" id="KW-1185">Reference proteome</keyword>
<keyword evidence="2" id="KW-0547">Nucleotide-binding</keyword>
<dbReference type="SUPFAM" id="SSF50447">
    <property type="entry name" value="Translation proteins"/>
    <property type="match status" value="1"/>
</dbReference>
<evidence type="ECO:0000256" key="5">
    <source>
        <dbReference type="ARBA" id="ARBA00023134"/>
    </source>
</evidence>
<evidence type="ECO:0000259" key="8">
    <source>
        <dbReference type="Pfam" id="PF03144"/>
    </source>
</evidence>
<feature type="signal peptide" evidence="6">
    <location>
        <begin position="1"/>
        <end position="19"/>
    </location>
</feature>
<dbReference type="PANTHER" id="PTHR23115">
    <property type="entry name" value="TRANSLATION FACTOR"/>
    <property type="match status" value="1"/>
</dbReference>
<dbReference type="FunFam" id="2.40.30.10:FF:000005">
    <property type="entry name" value="Elongation factor 1-alpha"/>
    <property type="match status" value="1"/>
</dbReference>
<evidence type="ECO:0000256" key="6">
    <source>
        <dbReference type="SAM" id="SignalP"/>
    </source>
</evidence>
<dbReference type="GO" id="GO:0005525">
    <property type="term" value="F:GTP binding"/>
    <property type="evidence" value="ECO:0007669"/>
    <property type="project" value="UniProtKB-KW"/>
</dbReference>
<gene>
    <name evidence="10" type="ORF">EVOR1521_LOCUS4021</name>
</gene>
<dbReference type="Pfam" id="PF22594">
    <property type="entry name" value="GTP-eEF1A_C"/>
    <property type="match status" value="1"/>
</dbReference>
<feature type="domain" description="GTP-eEF1A C-terminal" evidence="9">
    <location>
        <begin position="225"/>
        <end position="324"/>
    </location>
</feature>
<proteinExistence type="inferred from homology"/>
<dbReference type="GO" id="GO:0003924">
    <property type="term" value="F:GTPase activity"/>
    <property type="evidence" value="ECO:0007669"/>
    <property type="project" value="InterPro"/>
</dbReference>
<comment type="caution">
    <text evidence="10">The sequence shown here is derived from an EMBL/GenBank/DDBJ whole genome shotgun (WGS) entry which is preliminary data.</text>
</comment>
<dbReference type="GO" id="GO:0003746">
    <property type="term" value="F:translation elongation factor activity"/>
    <property type="evidence" value="ECO:0007669"/>
    <property type="project" value="UniProtKB-KW"/>
</dbReference>
<dbReference type="InterPro" id="IPR009001">
    <property type="entry name" value="Transl_elong_EF1A/Init_IF2_C"/>
</dbReference>
<dbReference type="SUPFAM" id="SSF50465">
    <property type="entry name" value="EF-Tu/eEF-1alpha/eIF2-gamma C-terminal domain"/>
    <property type="match status" value="1"/>
</dbReference>
<dbReference type="Pfam" id="PF03144">
    <property type="entry name" value="GTP_EFTU_D2"/>
    <property type="match status" value="1"/>
</dbReference>
<dbReference type="InterPro" id="IPR027417">
    <property type="entry name" value="P-loop_NTPase"/>
</dbReference>
<evidence type="ECO:0008006" key="12">
    <source>
        <dbReference type="Google" id="ProtNLM"/>
    </source>
</evidence>
<keyword evidence="5" id="KW-0342">GTP-binding</keyword>
<evidence type="ECO:0000259" key="9">
    <source>
        <dbReference type="Pfam" id="PF22594"/>
    </source>
</evidence>
<evidence type="ECO:0000256" key="4">
    <source>
        <dbReference type="ARBA" id="ARBA00022917"/>
    </source>
</evidence>
<feature type="non-terminal residue" evidence="10">
    <location>
        <position position="340"/>
    </location>
</feature>
<dbReference type="Proteomes" id="UP001178507">
    <property type="component" value="Unassembled WGS sequence"/>
</dbReference>
<dbReference type="EMBL" id="CAUJNA010000254">
    <property type="protein sequence ID" value="CAJ1374469.1"/>
    <property type="molecule type" value="Genomic_DNA"/>
</dbReference>
<dbReference type="InterPro" id="IPR054696">
    <property type="entry name" value="GTP-eEF1A_C"/>
</dbReference>
<organism evidence="10 11">
    <name type="scientific">Effrenium voratum</name>
    <dbReference type="NCBI Taxonomy" id="2562239"/>
    <lineage>
        <taxon>Eukaryota</taxon>
        <taxon>Sar</taxon>
        <taxon>Alveolata</taxon>
        <taxon>Dinophyceae</taxon>
        <taxon>Suessiales</taxon>
        <taxon>Symbiodiniaceae</taxon>
        <taxon>Effrenium</taxon>
    </lineage>
</organism>
<dbReference type="InterPro" id="IPR000795">
    <property type="entry name" value="T_Tr_GTP-bd_dom"/>
</dbReference>
<evidence type="ECO:0000256" key="3">
    <source>
        <dbReference type="ARBA" id="ARBA00022768"/>
    </source>
</evidence>
<keyword evidence="4" id="KW-0648">Protein biosynthesis</keyword>
<evidence type="ECO:0000256" key="2">
    <source>
        <dbReference type="ARBA" id="ARBA00022741"/>
    </source>
</evidence>
<reference evidence="10" key="1">
    <citation type="submission" date="2023-08" db="EMBL/GenBank/DDBJ databases">
        <authorList>
            <person name="Chen Y."/>
            <person name="Shah S."/>
            <person name="Dougan E. K."/>
            <person name="Thang M."/>
            <person name="Chan C."/>
        </authorList>
    </citation>
    <scope>NUCLEOTIDE SEQUENCE</scope>
</reference>
<dbReference type="Pfam" id="PF00009">
    <property type="entry name" value="GTP_EFTU"/>
    <property type="match status" value="1"/>
</dbReference>
<protein>
    <recommendedName>
        <fullName evidence="12">Elongation factor 1-alpha</fullName>
    </recommendedName>
</protein>
<dbReference type="AlphaFoldDB" id="A0AA36HU26"/>
<dbReference type="CDD" id="cd03705">
    <property type="entry name" value="EF1_alpha_III"/>
    <property type="match status" value="1"/>
</dbReference>